<organism evidence="3 4">
    <name type="scientific">Fomitopsis schrenkii</name>
    <name type="common">Brown rot fungus</name>
    <dbReference type="NCBI Taxonomy" id="2126942"/>
    <lineage>
        <taxon>Eukaryota</taxon>
        <taxon>Fungi</taxon>
        <taxon>Dikarya</taxon>
        <taxon>Basidiomycota</taxon>
        <taxon>Agaricomycotina</taxon>
        <taxon>Agaricomycetes</taxon>
        <taxon>Polyporales</taxon>
        <taxon>Fomitopsis</taxon>
    </lineage>
</organism>
<protein>
    <recommendedName>
        <fullName evidence="2">Nuclear pore complex protein NUP96 C-terminal domain-containing protein</fullName>
    </recommendedName>
</protein>
<feature type="compositionally biased region" description="Acidic residues" evidence="1">
    <location>
        <begin position="57"/>
        <end position="67"/>
    </location>
</feature>
<evidence type="ECO:0000313" key="4">
    <source>
        <dbReference type="Proteomes" id="UP000015241"/>
    </source>
</evidence>
<reference evidence="3 4" key="1">
    <citation type="journal article" date="2012" name="Science">
        <title>The Paleozoic origin of enzymatic lignin decomposition reconstructed from 31 fungal genomes.</title>
        <authorList>
            <person name="Floudas D."/>
            <person name="Binder M."/>
            <person name="Riley R."/>
            <person name="Barry K."/>
            <person name="Blanchette R.A."/>
            <person name="Henrissat B."/>
            <person name="Martinez A.T."/>
            <person name="Otillar R."/>
            <person name="Spatafora J.W."/>
            <person name="Yadav J.S."/>
            <person name="Aerts A."/>
            <person name="Benoit I."/>
            <person name="Boyd A."/>
            <person name="Carlson A."/>
            <person name="Copeland A."/>
            <person name="Coutinho P.M."/>
            <person name="de Vries R.P."/>
            <person name="Ferreira P."/>
            <person name="Findley K."/>
            <person name="Foster B."/>
            <person name="Gaskell J."/>
            <person name="Glotzer D."/>
            <person name="Gorecki P."/>
            <person name="Heitman J."/>
            <person name="Hesse C."/>
            <person name="Hori C."/>
            <person name="Igarashi K."/>
            <person name="Jurgens J.A."/>
            <person name="Kallen N."/>
            <person name="Kersten P."/>
            <person name="Kohler A."/>
            <person name="Kuees U."/>
            <person name="Kumar T.K.A."/>
            <person name="Kuo A."/>
            <person name="LaButti K."/>
            <person name="Larrondo L.F."/>
            <person name="Lindquist E."/>
            <person name="Ling A."/>
            <person name="Lombard V."/>
            <person name="Lucas S."/>
            <person name="Lundell T."/>
            <person name="Martin R."/>
            <person name="McLaughlin D.J."/>
            <person name="Morgenstern I."/>
            <person name="Morin E."/>
            <person name="Murat C."/>
            <person name="Nagy L.G."/>
            <person name="Nolan M."/>
            <person name="Ohm R.A."/>
            <person name="Patyshakuliyeva A."/>
            <person name="Rokas A."/>
            <person name="Ruiz-Duenas F.J."/>
            <person name="Sabat G."/>
            <person name="Salamov A."/>
            <person name="Samejima M."/>
            <person name="Schmutz J."/>
            <person name="Slot J.C."/>
            <person name="St John F."/>
            <person name="Stenlid J."/>
            <person name="Sun H."/>
            <person name="Sun S."/>
            <person name="Syed K."/>
            <person name="Tsang A."/>
            <person name="Wiebenga A."/>
            <person name="Young D."/>
            <person name="Pisabarro A."/>
            <person name="Eastwood D.C."/>
            <person name="Martin F."/>
            <person name="Cullen D."/>
            <person name="Grigoriev I.V."/>
            <person name="Hibbett D.S."/>
        </authorList>
    </citation>
    <scope>NUCLEOTIDE SEQUENCE</scope>
    <source>
        <strain evidence="4">FP-58527</strain>
    </source>
</reference>
<name>S8EC92_FOMSC</name>
<evidence type="ECO:0000259" key="2">
    <source>
        <dbReference type="Pfam" id="PF12110"/>
    </source>
</evidence>
<dbReference type="STRING" id="743788.S8EC92"/>
<proteinExistence type="predicted"/>
<dbReference type="InterPro" id="IPR021967">
    <property type="entry name" value="Nup98_C"/>
</dbReference>
<keyword evidence="4" id="KW-1185">Reference proteome</keyword>
<dbReference type="Proteomes" id="UP000015241">
    <property type="component" value="Unassembled WGS sequence"/>
</dbReference>
<gene>
    <name evidence="3" type="ORF">FOMPIDRAFT_1118865</name>
</gene>
<sequence length="879" mass="96409">MRFRAYSTDSEAESSDDDARRVDEEVGSASDASDDDGRRPPAIRARRREDSPISEPSESEPEESDEEPGPRRRRPVVQFDPAIKSPPHTQRALADPTLIPWAREIGVDPQKMHVMQVALFRAPEEEAALKAASRPPPRRKVSIFAGLSQKRGRDSEGEGLRTELRQRASFAQDIAPAPYRPTRKYARVESSASAVIGTEGAFVDAGLAFGRSFRVGWGPGGTLVHLGALCSPRSTPTQSANTSIVYRTAVPLVAGLPAEAGERATKLLTHHLSSSRIEADADGVPFANPPRGLNFASFAALFPSTDRSFEAGLFRLGRALFDPMDLRLADPVEVDIRNRVYALRRKAALTSWLQTAVTASVDADLRERPGADWGATIFALLSGNQVAKACEIAMDSGNLKLATLISQYPGDDVYRDDLRTQLSEWRKSGVDAHINEGTRRIYSILGGIVDTLEGSGGTGLAHCPNISIPKGLNWKRAFGLHVWFGEPLESTVADVFQAYEQHWKSASGSVASPLPWYMEDSTYNAALSPWVRATTAEPPDALYSLIRLFADPACSLSAVLAPVSFSASPTDYRLAWHLYIILSRCLRVRDFADRGNAGITLGEDMSEAGEDGEPAVEGHSPSADLLANSYALQLEQQGLIQEATFVLLHIEGSAGRAKAIKELLGRSAALLDDWMTRGLAGSLKLPLSWINEAKAMYALDCGDVYGAYELYLSASMYNAAHDLAVRELAPDAVIRDDLELLKNLFEQFRDHPVDDWHVRGKVFLEYVHAMTRLEELRDYLEEMNTAVPDAAEAAELDNLARSVPRLISILPDVLHDPSDVRHQAAVSEMTAHLTTRLDRVRPLAIHQSPIPNTMLNDGLRIHNIRTSAYERFLKTVEAA</sequence>
<dbReference type="Gene3D" id="1.25.40.690">
    <property type="match status" value="1"/>
</dbReference>
<evidence type="ECO:0000313" key="3">
    <source>
        <dbReference type="EMBL" id="EPT02198.1"/>
    </source>
</evidence>
<evidence type="ECO:0000256" key="1">
    <source>
        <dbReference type="SAM" id="MobiDB-lite"/>
    </source>
</evidence>
<dbReference type="OrthoDB" id="3797628at2759"/>
<feature type="domain" description="Nuclear pore complex protein NUP96 C-terminal" evidence="2">
    <location>
        <begin position="376"/>
        <end position="697"/>
    </location>
</feature>
<dbReference type="EMBL" id="KE504137">
    <property type="protein sequence ID" value="EPT02198.1"/>
    <property type="molecule type" value="Genomic_DNA"/>
</dbReference>
<dbReference type="HOGENOM" id="CLU_007424_0_0_1"/>
<dbReference type="eggNOG" id="KOG0845">
    <property type="taxonomic scope" value="Eukaryota"/>
</dbReference>
<feature type="region of interest" description="Disordered" evidence="1">
    <location>
        <begin position="1"/>
        <end position="95"/>
    </location>
</feature>
<dbReference type="Pfam" id="PF12110">
    <property type="entry name" value="Nup96"/>
    <property type="match status" value="1"/>
</dbReference>
<dbReference type="AlphaFoldDB" id="S8EC92"/>
<accession>S8EC92</accession>
<dbReference type="InParanoid" id="S8EC92"/>